<accession>A0A8J5EVI2</accession>
<comment type="caution">
    <text evidence="2">The sequence shown here is derived from an EMBL/GenBank/DDBJ whole genome shotgun (WGS) entry which is preliminary data.</text>
</comment>
<evidence type="ECO:0000313" key="2">
    <source>
        <dbReference type="EMBL" id="KAG6473851.1"/>
    </source>
</evidence>
<dbReference type="EMBL" id="JACMSC010000019">
    <property type="protein sequence ID" value="KAG6473851.1"/>
    <property type="molecule type" value="Genomic_DNA"/>
</dbReference>
<reference evidence="2 3" key="1">
    <citation type="submission" date="2020-08" db="EMBL/GenBank/DDBJ databases">
        <title>Plant Genome Project.</title>
        <authorList>
            <person name="Zhang R.-G."/>
        </authorList>
    </citation>
    <scope>NUCLEOTIDE SEQUENCE [LARGE SCALE GENOMIC DNA]</scope>
    <source>
        <tissue evidence="2">Rhizome</tissue>
    </source>
</reference>
<name>A0A8J5EVI2_ZINOF</name>
<dbReference type="AlphaFoldDB" id="A0A8J5EVI2"/>
<feature type="region of interest" description="Disordered" evidence="1">
    <location>
        <begin position="78"/>
        <end position="97"/>
    </location>
</feature>
<protein>
    <submittedName>
        <fullName evidence="2">Uncharacterized protein</fullName>
    </submittedName>
</protein>
<keyword evidence="3" id="KW-1185">Reference proteome</keyword>
<organism evidence="2 3">
    <name type="scientific">Zingiber officinale</name>
    <name type="common">Ginger</name>
    <name type="synonym">Amomum zingiber</name>
    <dbReference type="NCBI Taxonomy" id="94328"/>
    <lineage>
        <taxon>Eukaryota</taxon>
        <taxon>Viridiplantae</taxon>
        <taxon>Streptophyta</taxon>
        <taxon>Embryophyta</taxon>
        <taxon>Tracheophyta</taxon>
        <taxon>Spermatophyta</taxon>
        <taxon>Magnoliopsida</taxon>
        <taxon>Liliopsida</taxon>
        <taxon>Zingiberales</taxon>
        <taxon>Zingiberaceae</taxon>
        <taxon>Zingiber</taxon>
    </lineage>
</organism>
<proteinExistence type="predicted"/>
<sequence length="137" mass="15571">MTLVPDLAIFDKLLPKEKHVIAMLFKEGYSPDDPIENLARDASPLASTLWSKDLSIDDSEDNFLEHIQFLASLIEPYPESSDDNNNVSKWDSYSDDEENEWTNPFVAKGGGIRRNHHHHLIASGLEYPTLNYLEEAV</sequence>
<dbReference type="Proteomes" id="UP000734854">
    <property type="component" value="Unassembled WGS sequence"/>
</dbReference>
<evidence type="ECO:0000313" key="3">
    <source>
        <dbReference type="Proteomes" id="UP000734854"/>
    </source>
</evidence>
<gene>
    <name evidence="2" type="ORF">ZIOFF_067769</name>
</gene>
<evidence type="ECO:0000256" key="1">
    <source>
        <dbReference type="SAM" id="MobiDB-lite"/>
    </source>
</evidence>